<evidence type="ECO:0000259" key="3">
    <source>
        <dbReference type="Pfam" id="PF01464"/>
    </source>
</evidence>
<proteinExistence type="inferred from homology"/>
<keyword evidence="2" id="KW-0732">Signal</keyword>
<feature type="chain" id="PRO_5028912751" evidence="2">
    <location>
        <begin position="18"/>
        <end position="277"/>
    </location>
</feature>
<evidence type="ECO:0000313" key="4">
    <source>
        <dbReference type="EMBL" id="QNN69111.1"/>
    </source>
</evidence>
<reference evidence="4 5" key="1">
    <citation type="submission" date="2020-08" db="EMBL/GenBank/DDBJ databases">
        <title>Genome sequence of Thermomonas carbonis KCTC 42013T.</title>
        <authorList>
            <person name="Hyun D.-W."/>
            <person name="Bae J.-W."/>
        </authorList>
    </citation>
    <scope>NUCLEOTIDE SEQUENCE [LARGE SCALE GENOMIC DNA]</scope>
    <source>
        <strain evidence="4 5">KCTC 42013</strain>
    </source>
</reference>
<dbReference type="PROSITE" id="PS00922">
    <property type="entry name" value="TRANSGLYCOSYLASE"/>
    <property type="match status" value="1"/>
</dbReference>
<dbReference type="SUPFAM" id="SSF53955">
    <property type="entry name" value="Lysozyme-like"/>
    <property type="match status" value="1"/>
</dbReference>
<dbReference type="AlphaFoldDB" id="A0A7G9SMN6"/>
<dbReference type="GO" id="GO:0016020">
    <property type="term" value="C:membrane"/>
    <property type="evidence" value="ECO:0007669"/>
    <property type="project" value="InterPro"/>
</dbReference>
<protein>
    <submittedName>
        <fullName evidence="4">Lytic transglycosylase domain-containing protein</fullName>
    </submittedName>
</protein>
<dbReference type="KEGG" id="tcn:H9L16_10410"/>
<dbReference type="CDD" id="cd16894">
    <property type="entry name" value="MltD-like"/>
    <property type="match status" value="1"/>
</dbReference>
<feature type="signal peptide" evidence="2">
    <location>
        <begin position="1"/>
        <end position="17"/>
    </location>
</feature>
<dbReference type="InterPro" id="IPR008258">
    <property type="entry name" value="Transglycosylase_SLT_dom_1"/>
</dbReference>
<gene>
    <name evidence="4" type="ORF">H9L16_10410</name>
</gene>
<sequence>MRMFAGALVFASAIALASSAPHTRSGGEIMQRFHVGLADPDCRKPSARWRSHYAHVAEHLADQDETALAVFGYVLDEVREAGLPSEFALIPFVESRYRADARSTGGPAGLWQFTAGTARRHGMSVHGKVDDRLSVVASTRAAVRYLNRLHAMFGQDWRQTAMAYNAGEGALRASRRKGAARLSGITRSYPLKLHAIACLFDQHADNPRWQRAIERQVPRLVPRRLPAATRDLRAWAIAQGLDADFVIALNPGWHPGARDALVPIGTDAGRTAPDEAN</sequence>
<organism evidence="4 5">
    <name type="scientific">Thermomonas carbonis</name>
    <dbReference type="NCBI Taxonomy" id="1463158"/>
    <lineage>
        <taxon>Bacteria</taxon>
        <taxon>Pseudomonadati</taxon>
        <taxon>Pseudomonadota</taxon>
        <taxon>Gammaproteobacteria</taxon>
        <taxon>Lysobacterales</taxon>
        <taxon>Lysobacteraceae</taxon>
        <taxon>Thermomonas</taxon>
    </lineage>
</organism>
<dbReference type="EMBL" id="CP060719">
    <property type="protein sequence ID" value="QNN69111.1"/>
    <property type="molecule type" value="Genomic_DNA"/>
</dbReference>
<evidence type="ECO:0000256" key="2">
    <source>
        <dbReference type="SAM" id="SignalP"/>
    </source>
</evidence>
<evidence type="ECO:0000313" key="5">
    <source>
        <dbReference type="Proteomes" id="UP000515804"/>
    </source>
</evidence>
<accession>A0A7G9SMN6</accession>
<name>A0A7G9SMN6_9GAMM</name>
<dbReference type="Gene3D" id="1.10.530.10">
    <property type="match status" value="1"/>
</dbReference>
<comment type="similarity">
    <text evidence="1">Belongs to the transglycosylase Slt family.</text>
</comment>
<keyword evidence="5" id="KW-1185">Reference proteome</keyword>
<dbReference type="InterPro" id="IPR000189">
    <property type="entry name" value="Transglyc_AS"/>
</dbReference>
<dbReference type="GO" id="GO:0008933">
    <property type="term" value="F:peptidoglycan lytic transglycosylase activity"/>
    <property type="evidence" value="ECO:0007669"/>
    <property type="project" value="InterPro"/>
</dbReference>
<dbReference type="InterPro" id="IPR023346">
    <property type="entry name" value="Lysozyme-like_dom_sf"/>
</dbReference>
<dbReference type="Proteomes" id="UP000515804">
    <property type="component" value="Chromosome"/>
</dbReference>
<dbReference type="GO" id="GO:0000270">
    <property type="term" value="P:peptidoglycan metabolic process"/>
    <property type="evidence" value="ECO:0007669"/>
    <property type="project" value="InterPro"/>
</dbReference>
<evidence type="ECO:0000256" key="1">
    <source>
        <dbReference type="ARBA" id="ARBA00007734"/>
    </source>
</evidence>
<dbReference type="Pfam" id="PF01464">
    <property type="entry name" value="SLT"/>
    <property type="match status" value="1"/>
</dbReference>
<feature type="domain" description="Transglycosylase SLT" evidence="3">
    <location>
        <begin position="80"/>
        <end position="177"/>
    </location>
</feature>